<comment type="caution">
    <text evidence="4">The sequence shown here is derived from an EMBL/GenBank/DDBJ whole genome shotgun (WGS) entry which is preliminary data.</text>
</comment>
<keyword evidence="2" id="KW-1133">Transmembrane helix</keyword>
<evidence type="ECO:0000256" key="2">
    <source>
        <dbReference type="SAM" id="Phobius"/>
    </source>
</evidence>
<reference evidence="4 5" key="1">
    <citation type="journal article" date="2020" name="ISME J.">
        <title>Uncovering the hidden diversity of litter-decomposition mechanisms in mushroom-forming fungi.</title>
        <authorList>
            <person name="Floudas D."/>
            <person name="Bentzer J."/>
            <person name="Ahren D."/>
            <person name="Johansson T."/>
            <person name="Persson P."/>
            <person name="Tunlid A."/>
        </authorList>
    </citation>
    <scope>NUCLEOTIDE SEQUENCE [LARGE SCALE GENOMIC DNA]</scope>
    <source>
        <strain evidence="4 5">CBS 175.51</strain>
    </source>
</reference>
<feature type="transmembrane region" description="Helical" evidence="2">
    <location>
        <begin position="394"/>
        <end position="416"/>
    </location>
</feature>
<gene>
    <name evidence="4" type="ORF">D9611_010780</name>
</gene>
<accession>A0A8H5BBY7</accession>
<keyword evidence="2" id="KW-0472">Membrane</keyword>
<dbReference type="PANTHER" id="PTHR40465">
    <property type="entry name" value="CHROMOSOME 1, WHOLE GENOME SHOTGUN SEQUENCE"/>
    <property type="match status" value="1"/>
</dbReference>
<proteinExistence type="predicted"/>
<dbReference type="InterPro" id="IPR045339">
    <property type="entry name" value="DUF6534"/>
</dbReference>
<dbReference type="Pfam" id="PF20152">
    <property type="entry name" value="DUF6534"/>
    <property type="match status" value="1"/>
</dbReference>
<keyword evidence="2" id="KW-0812">Transmembrane</keyword>
<organism evidence="4 5">
    <name type="scientific">Ephemerocybe angulata</name>
    <dbReference type="NCBI Taxonomy" id="980116"/>
    <lineage>
        <taxon>Eukaryota</taxon>
        <taxon>Fungi</taxon>
        <taxon>Dikarya</taxon>
        <taxon>Basidiomycota</taxon>
        <taxon>Agaricomycotina</taxon>
        <taxon>Agaricomycetes</taxon>
        <taxon>Agaricomycetidae</taxon>
        <taxon>Agaricales</taxon>
        <taxon>Agaricineae</taxon>
        <taxon>Psathyrellaceae</taxon>
        <taxon>Ephemerocybe</taxon>
    </lineage>
</organism>
<feature type="compositionally biased region" description="Polar residues" evidence="1">
    <location>
        <begin position="626"/>
        <end position="638"/>
    </location>
</feature>
<name>A0A8H5BBY7_9AGAR</name>
<feature type="transmembrane region" description="Helical" evidence="2">
    <location>
        <begin position="87"/>
        <end position="110"/>
    </location>
</feature>
<feature type="transmembrane region" description="Helical" evidence="2">
    <location>
        <begin position="122"/>
        <end position="148"/>
    </location>
</feature>
<sequence length="1381" mass="153910">MSAPTSAEPLVKTFGASLLGTFISAILYGVTCCLAFNYYRRYPNDRAWFKYMVAALWLLDTLHVAFSIHYVYYYLVIHDMDSSVRTSAVWSLLSANLLTVFLPFISNSFYLTRLYKIGQKNIFMIGGISLLILGRLGLELTIMVMGFVHPVFSDIARFQYLTKSYCSVSSVVDLVLAVMITWRLMKVQTANARQVKESLPKLGGMPPYLISFQVQQDDRPDRSTSSFLILLAFRSIICLLSLFSVIFVQGGLVDVTLHAILGKLYVISVLAVLNSRQSHNPSDSTLYEASAFGVDSGFSDTRPSISLSLRSKFSQGAFVRPTTAFPGASGDPDSKNAGLSIYINRVNEVHTSGSSARNVASLWVVDTLITFFSMDYCFYYLARRYGEPEALSTAVWSLQATIFFTCFPPAISNVFYLTRLQKIGYKNVYMLGGIVSMTLSIAISRITMLTWMGSGQSCLILLRLALELTSSFLTLKFPRFDDSARYKPLSLAYCSISSIADITLAVLITRNLLITRKVMKAKTGYKRSDKTIDGVVMYMICTGILTSIVCAISLLSIILIRDGLVDKALHGILGKLYVISVLTVLNCRESHVKEASRFEASAFGVGSESGSSSESTRGLLSRESQRLTFSPPSVKSSLSDIEHAPFSVQSPMEPHGILVSANTFKLMSVMGSYVPPQSYRGVSEVSLKYVIQGAKMTSDRGLWSDHHGSTLDEDDWEYLEEVANKAYLGSASDLLEMHLAMKDMGTYTFTGIHALVSPLEMGPEESGSSGEFVMDTPSGAANLALAFLGDFPALCPPDVKEEAVWRLQDAIPGMIRWIEKILLISPGVWPQGTRLDLNDREFEELVKHDGIVSTLIELCQFNKEWTRKDIASNPYIIDLAIFLWVATHKGDVILYPLSDSRSNDPEVNCEDTFTKFFFIVTDEPWIAKEVAKAIMAGRVCSPETFVERSIQRMKATVNIHGLKHLSRFPSNTAEHAVLSHTFLAIDGLMGSGNEALRDLFMEKQAPEQCMIVLSIFGTRYHTRLQKTLPAPVEKELKASLLQVLFMTHKVVEWCFNSYPYGVAAIQSVVNKGAVKTLANCLMLGNDPDYLETIGNNSFIMLYDYLSRCSVFPKIQLAVMEQMALCVTPELNTNNIADGLPKEMNTHATIRLRQNFQFFDWKARPSVCDNLNHTQSQGLPVLPGNAQIRPKIGTPDTAENVGAWSTTTTLAALRALYSRKAHVWAPASTPMEKGGNRPVITLDVTRWDILNRVDDLHYFIGENRTLIPKHLTKRFDELVKRFEEDVKFELGLVNGVFWFGSLDINLVVLFRRARGAPLRPGEASDFEVEGTVMFTCPRREWRKRPIQLVGFEGHAGRDEHGRILQPIADLMGQLGISQEDRL</sequence>
<protein>
    <recommendedName>
        <fullName evidence="3">DUF6534 domain-containing protein</fullName>
    </recommendedName>
</protein>
<evidence type="ECO:0000259" key="3">
    <source>
        <dbReference type="Pfam" id="PF20152"/>
    </source>
</evidence>
<feature type="transmembrane region" description="Helical" evidence="2">
    <location>
        <begin position="227"/>
        <end position="249"/>
    </location>
</feature>
<feature type="transmembrane region" description="Helical" evidence="2">
    <location>
        <begin position="490"/>
        <end position="514"/>
    </location>
</feature>
<dbReference type="Proteomes" id="UP000541558">
    <property type="component" value="Unassembled WGS sequence"/>
</dbReference>
<feature type="transmembrane region" description="Helical" evidence="2">
    <location>
        <begin position="168"/>
        <end position="185"/>
    </location>
</feature>
<feature type="transmembrane region" description="Helical" evidence="2">
    <location>
        <begin position="255"/>
        <end position="273"/>
    </location>
</feature>
<evidence type="ECO:0000256" key="1">
    <source>
        <dbReference type="SAM" id="MobiDB-lite"/>
    </source>
</evidence>
<dbReference type="OrthoDB" id="2900625at2759"/>
<feature type="transmembrane region" description="Helical" evidence="2">
    <location>
        <begin position="51"/>
        <end position="75"/>
    </location>
</feature>
<feature type="transmembrane region" description="Helical" evidence="2">
    <location>
        <begin position="362"/>
        <end position="382"/>
    </location>
</feature>
<feature type="region of interest" description="Disordered" evidence="1">
    <location>
        <begin position="604"/>
        <end position="638"/>
    </location>
</feature>
<dbReference type="PANTHER" id="PTHR40465:SF1">
    <property type="entry name" value="DUF6534 DOMAIN-CONTAINING PROTEIN"/>
    <property type="match status" value="1"/>
</dbReference>
<keyword evidence="5" id="KW-1185">Reference proteome</keyword>
<feature type="domain" description="DUF6534" evidence="3">
    <location>
        <begin position="498"/>
        <end position="590"/>
    </location>
</feature>
<feature type="transmembrane region" description="Helical" evidence="2">
    <location>
        <begin position="14"/>
        <end position="39"/>
    </location>
</feature>
<evidence type="ECO:0000313" key="5">
    <source>
        <dbReference type="Proteomes" id="UP000541558"/>
    </source>
</evidence>
<feature type="compositionally biased region" description="Low complexity" evidence="1">
    <location>
        <begin position="606"/>
        <end position="622"/>
    </location>
</feature>
<evidence type="ECO:0000313" key="4">
    <source>
        <dbReference type="EMBL" id="KAF5320539.1"/>
    </source>
</evidence>
<feature type="transmembrane region" description="Helical" evidence="2">
    <location>
        <begin position="535"/>
        <end position="560"/>
    </location>
</feature>
<feature type="transmembrane region" description="Helical" evidence="2">
    <location>
        <begin position="428"/>
        <end position="452"/>
    </location>
</feature>
<dbReference type="EMBL" id="JAACJK010000169">
    <property type="protein sequence ID" value="KAF5320539.1"/>
    <property type="molecule type" value="Genomic_DNA"/>
</dbReference>